<comment type="caution">
    <text evidence="1">The sequence shown here is derived from an EMBL/GenBank/DDBJ whole genome shotgun (WGS) entry which is preliminary data.</text>
</comment>
<reference evidence="1" key="1">
    <citation type="submission" date="2023-06" db="EMBL/GenBank/DDBJ databases">
        <title>Genome-scale phylogeny and comparative genomics of the fungal order Sordariales.</title>
        <authorList>
            <consortium name="Lawrence Berkeley National Laboratory"/>
            <person name="Hensen N."/>
            <person name="Bonometti L."/>
            <person name="Westerberg I."/>
            <person name="Brannstrom I.O."/>
            <person name="Guillou S."/>
            <person name="Cros-Aarteil S."/>
            <person name="Calhoun S."/>
            <person name="Haridas S."/>
            <person name="Kuo A."/>
            <person name="Mondo S."/>
            <person name="Pangilinan J."/>
            <person name="Riley R."/>
            <person name="Labutti K."/>
            <person name="Andreopoulos B."/>
            <person name="Lipzen A."/>
            <person name="Chen C."/>
            <person name="Yanf M."/>
            <person name="Daum C."/>
            <person name="Ng V."/>
            <person name="Clum A."/>
            <person name="Steindorff A."/>
            <person name="Ohm R."/>
            <person name="Martin F."/>
            <person name="Silar P."/>
            <person name="Natvig D."/>
            <person name="Lalanne C."/>
            <person name="Gautier V."/>
            <person name="Ament-Velasquez S.L."/>
            <person name="Kruys A."/>
            <person name="Hutchinson M.I."/>
            <person name="Powell A.J."/>
            <person name="Barry K."/>
            <person name="Miller A.N."/>
            <person name="Grigoriev I.V."/>
            <person name="Debuchy R."/>
            <person name="Gladieux P."/>
            <person name="Thoren M.H."/>
            <person name="Johannesson H."/>
        </authorList>
    </citation>
    <scope>NUCLEOTIDE SEQUENCE</scope>
    <source>
        <strain evidence="1">SMH2532-1</strain>
    </source>
</reference>
<evidence type="ECO:0000313" key="2">
    <source>
        <dbReference type="Proteomes" id="UP001174936"/>
    </source>
</evidence>
<evidence type="ECO:0000313" key="1">
    <source>
        <dbReference type="EMBL" id="KAK0639915.1"/>
    </source>
</evidence>
<dbReference type="Proteomes" id="UP001174936">
    <property type="component" value="Unassembled WGS sequence"/>
</dbReference>
<organism evidence="1 2">
    <name type="scientific">Cercophora newfieldiana</name>
    <dbReference type="NCBI Taxonomy" id="92897"/>
    <lineage>
        <taxon>Eukaryota</taxon>
        <taxon>Fungi</taxon>
        <taxon>Dikarya</taxon>
        <taxon>Ascomycota</taxon>
        <taxon>Pezizomycotina</taxon>
        <taxon>Sordariomycetes</taxon>
        <taxon>Sordariomycetidae</taxon>
        <taxon>Sordariales</taxon>
        <taxon>Lasiosphaeriaceae</taxon>
        <taxon>Cercophora</taxon>
    </lineage>
</organism>
<dbReference type="AlphaFoldDB" id="A0AA39XVN6"/>
<protein>
    <submittedName>
        <fullName evidence="1">Uncharacterized protein</fullName>
    </submittedName>
</protein>
<accession>A0AA39XVN6</accession>
<gene>
    <name evidence="1" type="ORF">B0T16DRAFT_249459</name>
</gene>
<proteinExistence type="predicted"/>
<name>A0AA39XVN6_9PEZI</name>
<dbReference type="EMBL" id="JAULSV010000007">
    <property type="protein sequence ID" value="KAK0639915.1"/>
    <property type="molecule type" value="Genomic_DNA"/>
</dbReference>
<sequence length="104" mass="11764">MQIIQINIPHYILHSRQPRPSPLMSAPAAARTSPSLRRISPLVFPFGAVSNLLRGRGRRAFSLPASTTRILRTRPLAALVFPARRRARVMLFLLVFVRHAGFQR</sequence>
<keyword evidence="2" id="KW-1185">Reference proteome</keyword>